<dbReference type="PRINTS" id="PR00420">
    <property type="entry name" value="RNGMNOXGNASE"/>
</dbReference>
<dbReference type="Proteomes" id="UP001165136">
    <property type="component" value="Unassembled WGS sequence"/>
</dbReference>
<dbReference type="InterPro" id="IPR002938">
    <property type="entry name" value="FAD-bd"/>
</dbReference>
<dbReference type="RefSeq" id="WP_285490361.1">
    <property type="nucleotide sequence ID" value="NZ_BSTI01000028.1"/>
</dbReference>
<accession>A0A9W6R8C7</accession>
<comment type="caution">
    <text evidence="5">The sequence shown here is derived from an EMBL/GenBank/DDBJ whole genome shotgun (WGS) entry which is preliminary data.</text>
</comment>
<dbReference type="InterPro" id="IPR050493">
    <property type="entry name" value="FAD-dep_Monooxygenase_BioMet"/>
</dbReference>
<dbReference type="GO" id="GO:0071949">
    <property type="term" value="F:FAD binding"/>
    <property type="evidence" value="ECO:0007669"/>
    <property type="project" value="InterPro"/>
</dbReference>
<keyword evidence="3" id="KW-1133">Transmembrane helix</keyword>
<keyword evidence="3" id="KW-0812">Transmembrane</keyword>
<evidence type="ECO:0000313" key="5">
    <source>
        <dbReference type="EMBL" id="GLY70934.1"/>
    </source>
</evidence>
<dbReference type="PANTHER" id="PTHR13789:SF309">
    <property type="entry name" value="PUTATIVE (AFU_ORTHOLOGUE AFUA_6G14510)-RELATED"/>
    <property type="match status" value="1"/>
</dbReference>
<gene>
    <name evidence="5" type="ORF">Atai01_75530</name>
</gene>
<keyword evidence="3" id="KW-0472">Membrane</keyword>
<feature type="domain" description="FAD-binding" evidence="4">
    <location>
        <begin position="6"/>
        <end position="335"/>
    </location>
</feature>
<keyword evidence="2 5" id="KW-0503">Monooxygenase</keyword>
<dbReference type="EMBL" id="BSTI01000028">
    <property type="protein sequence ID" value="GLY70934.1"/>
    <property type="molecule type" value="Genomic_DNA"/>
</dbReference>
<dbReference type="Gene3D" id="3.50.50.60">
    <property type="entry name" value="FAD/NAD(P)-binding domain"/>
    <property type="match status" value="1"/>
</dbReference>
<sequence>MQTDRQAIIVGGGIGGLAAAIALSRRGWRVSVLERASRITAAGSGLSIWPNGLRALDGLGVGEEVRSRALVDTEGGIRDMRGRWLSKTDTDEMARRHGPLVAIHRADLLEILQATLPPGVVHLGETVSEIAEDNGATTVAHTSGVSRADLVVGADGIHSMVRRALWPQAAAPRYAGYTAWRTVVHPGTRPRSGGETWGSGEIFGIVPLGDGRIYVFAGASTPEGQRSTDGELAELHRRFDSWHDPIPALLDAAEPEAVLRHDIYYLPDLKSFVRQRVALLGDAAHAMTPNLGQGANQALEDAVTLAEVVDHAEPDLALATYDRLRRPRTQSLARQSRRMGSLAHLASPAAALVRNTVMRLAPARVALARLDPVLDWHAPQTTE</sequence>
<dbReference type="SUPFAM" id="SSF51905">
    <property type="entry name" value="FAD/NAD(P)-binding domain"/>
    <property type="match status" value="1"/>
</dbReference>
<evidence type="ECO:0000313" key="6">
    <source>
        <dbReference type="Proteomes" id="UP001165136"/>
    </source>
</evidence>
<evidence type="ECO:0000256" key="1">
    <source>
        <dbReference type="ARBA" id="ARBA00023002"/>
    </source>
</evidence>
<protein>
    <submittedName>
        <fullName evidence="5">Monooxygenase</fullName>
    </submittedName>
</protein>
<keyword evidence="1" id="KW-0560">Oxidoreductase</keyword>
<evidence type="ECO:0000256" key="3">
    <source>
        <dbReference type="SAM" id="Phobius"/>
    </source>
</evidence>
<dbReference type="InterPro" id="IPR036188">
    <property type="entry name" value="FAD/NAD-bd_sf"/>
</dbReference>
<name>A0A9W6R8C7_9PSEU</name>
<proteinExistence type="predicted"/>
<dbReference type="AlphaFoldDB" id="A0A9W6R8C7"/>
<feature type="transmembrane region" description="Helical" evidence="3">
    <location>
        <begin position="6"/>
        <end position="23"/>
    </location>
</feature>
<dbReference type="PANTHER" id="PTHR13789">
    <property type="entry name" value="MONOOXYGENASE"/>
    <property type="match status" value="1"/>
</dbReference>
<keyword evidence="6" id="KW-1185">Reference proteome</keyword>
<evidence type="ECO:0000259" key="4">
    <source>
        <dbReference type="Pfam" id="PF01494"/>
    </source>
</evidence>
<dbReference type="GO" id="GO:0004497">
    <property type="term" value="F:monooxygenase activity"/>
    <property type="evidence" value="ECO:0007669"/>
    <property type="project" value="UniProtKB-KW"/>
</dbReference>
<evidence type="ECO:0000256" key="2">
    <source>
        <dbReference type="ARBA" id="ARBA00023033"/>
    </source>
</evidence>
<organism evidence="5 6">
    <name type="scientific">Amycolatopsis taiwanensis</name>
    <dbReference type="NCBI Taxonomy" id="342230"/>
    <lineage>
        <taxon>Bacteria</taxon>
        <taxon>Bacillati</taxon>
        <taxon>Actinomycetota</taxon>
        <taxon>Actinomycetes</taxon>
        <taxon>Pseudonocardiales</taxon>
        <taxon>Pseudonocardiaceae</taxon>
        <taxon>Amycolatopsis</taxon>
    </lineage>
</organism>
<reference evidence="5" key="1">
    <citation type="submission" date="2023-03" db="EMBL/GenBank/DDBJ databases">
        <title>Amycolatopsis taiwanensis NBRC 103393.</title>
        <authorList>
            <person name="Ichikawa N."/>
            <person name="Sato H."/>
            <person name="Tonouchi N."/>
        </authorList>
    </citation>
    <scope>NUCLEOTIDE SEQUENCE</scope>
    <source>
        <strain evidence="5">NBRC 103393</strain>
    </source>
</reference>
<dbReference type="Pfam" id="PF01494">
    <property type="entry name" value="FAD_binding_3"/>
    <property type="match status" value="1"/>
</dbReference>